<name>A0A8S5NV59_9CAUD</name>
<sequence length="163" mass="17841">MVDTPPKVGTRRKRGHVQMGNTTNEGMLVRHMDLRRVEQSSDDSPARLAIMIEHMDGTNYMVSVADKKETPEHLTTLLANVARGANAMIRALDILRTIGYVDVHPVALLGREIVFGLSRVSLELEIIEHSSGELECGISVASVDVENAEEIGSVLEENGINVI</sequence>
<organism evidence="1">
    <name type="scientific">Siphoviridae sp. ctQ091</name>
    <dbReference type="NCBI Taxonomy" id="2825490"/>
    <lineage>
        <taxon>Viruses</taxon>
        <taxon>Duplodnaviria</taxon>
        <taxon>Heunggongvirae</taxon>
        <taxon>Uroviricota</taxon>
        <taxon>Caudoviricetes</taxon>
    </lineage>
</organism>
<proteinExistence type="predicted"/>
<reference evidence="1" key="1">
    <citation type="journal article" date="2021" name="Proc. Natl. Acad. Sci. U.S.A.">
        <title>A Catalog of Tens of Thousands of Viruses from Human Metagenomes Reveals Hidden Associations with Chronic Diseases.</title>
        <authorList>
            <person name="Tisza M.J."/>
            <person name="Buck C.B."/>
        </authorList>
    </citation>
    <scope>NUCLEOTIDE SEQUENCE</scope>
    <source>
        <strain evidence="1">CtQ091</strain>
    </source>
</reference>
<dbReference type="EMBL" id="BK015252">
    <property type="protein sequence ID" value="DAD98090.1"/>
    <property type="molecule type" value="Genomic_DNA"/>
</dbReference>
<evidence type="ECO:0000313" key="1">
    <source>
        <dbReference type="EMBL" id="DAD98090.1"/>
    </source>
</evidence>
<protein>
    <submittedName>
        <fullName evidence="1">Uncharacterized protein</fullName>
    </submittedName>
</protein>
<accession>A0A8S5NV59</accession>